<dbReference type="Gene3D" id="1.10.101.10">
    <property type="entry name" value="PGBD-like superfamily/PGBD"/>
    <property type="match status" value="1"/>
</dbReference>
<dbReference type="Pfam" id="PF01471">
    <property type="entry name" value="PG_binding_1"/>
    <property type="match status" value="1"/>
</dbReference>
<dbReference type="OrthoDB" id="515615at2"/>
<reference evidence="2 3" key="1">
    <citation type="journal article" date="2015" name="Genome Announc.">
        <title>Draft Genome of the Euendolithic (true boring) Cyanobacterium Mastigocoleus testarum strain BC008.</title>
        <authorList>
            <person name="Guida B.S."/>
            <person name="Garcia-Pichel F."/>
        </authorList>
    </citation>
    <scope>NUCLEOTIDE SEQUENCE [LARGE SCALE GENOMIC DNA]</scope>
    <source>
        <strain evidence="2 3">BC008</strain>
    </source>
</reference>
<evidence type="ECO:0000313" key="3">
    <source>
        <dbReference type="Proteomes" id="UP000053372"/>
    </source>
</evidence>
<dbReference type="Proteomes" id="UP000053372">
    <property type="component" value="Unassembled WGS sequence"/>
</dbReference>
<feature type="domain" description="Peptidoglycan binding-like" evidence="1">
    <location>
        <begin position="14"/>
        <end position="67"/>
    </location>
</feature>
<evidence type="ECO:0000259" key="1">
    <source>
        <dbReference type="Pfam" id="PF01471"/>
    </source>
</evidence>
<name>A0A0V7ZNZ6_9CYAN</name>
<dbReference type="RefSeq" id="WP_027842069.1">
    <property type="nucleotide sequence ID" value="NZ_LMTZ01000099.1"/>
</dbReference>
<accession>A0A0V7ZNZ6</accession>
<sequence>MTNVPPTLRLGMSGSYVERLQKELSERGYKLGPNGIDGNFDEYTENAVKEFQKDNNLTVDGVVAAETGPKLGASLA</sequence>
<dbReference type="InterPro" id="IPR036365">
    <property type="entry name" value="PGBD-like_sf"/>
</dbReference>
<organism evidence="2 3">
    <name type="scientific">Mastigocoleus testarum BC008</name>
    <dbReference type="NCBI Taxonomy" id="371196"/>
    <lineage>
        <taxon>Bacteria</taxon>
        <taxon>Bacillati</taxon>
        <taxon>Cyanobacteriota</taxon>
        <taxon>Cyanophyceae</taxon>
        <taxon>Nostocales</taxon>
        <taxon>Hapalosiphonaceae</taxon>
        <taxon>Mastigocoleus</taxon>
    </lineage>
</organism>
<proteinExistence type="predicted"/>
<dbReference type="AlphaFoldDB" id="A0A0V7ZNZ6"/>
<dbReference type="InterPro" id="IPR002477">
    <property type="entry name" value="Peptidoglycan-bd-like"/>
</dbReference>
<comment type="caution">
    <text evidence="2">The sequence shown here is derived from an EMBL/GenBank/DDBJ whole genome shotgun (WGS) entry which is preliminary data.</text>
</comment>
<evidence type="ECO:0000313" key="2">
    <source>
        <dbReference type="EMBL" id="KST66130.1"/>
    </source>
</evidence>
<protein>
    <submittedName>
        <fullName evidence="2">Peptidoglycan-binding protein</fullName>
    </submittedName>
</protein>
<gene>
    <name evidence="2" type="ORF">BC008_24445</name>
</gene>
<dbReference type="InterPro" id="IPR036366">
    <property type="entry name" value="PGBDSf"/>
</dbReference>
<keyword evidence="3" id="KW-1185">Reference proteome</keyword>
<dbReference type="SUPFAM" id="SSF47090">
    <property type="entry name" value="PGBD-like"/>
    <property type="match status" value="1"/>
</dbReference>
<dbReference type="EMBL" id="LMTZ01000099">
    <property type="protein sequence ID" value="KST66130.1"/>
    <property type="molecule type" value="Genomic_DNA"/>
</dbReference>